<keyword evidence="2" id="KW-0645">Protease</keyword>
<dbReference type="InterPro" id="IPR011650">
    <property type="entry name" value="Peptidase_M20_dimer"/>
</dbReference>
<dbReference type="InterPro" id="IPR001261">
    <property type="entry name" value="ArgE/DapE_CS"/>
</dbReference>
<dbReference type="InterPro" id="IPR047177">
    <property type="entry name" value="Pept_M20A"/>
</dbReference>
<dbReference type="Proteomes" id="UP001500791">
    <property type="component" value="Unassembled WGS sequence"/>
</dbReference>
<dbReference type="InterPro" id="IPR002933">
    <property type="entry name" value="Peptidase_M20"/>
</dbReference>
<dbReference type="PANTHER" id="PTHR45962">
    <property type="entry name" value="N-FATTY-ACYL-AMINO ACID SYNTHASE/HYDROLASE PM20D1"/>
    <property type="match status" value="1"/>
</dbReference>
<dbReference type="Pfam" id="PF07687">
    <property type="entry name" value="M20_dimer"/>
    <property type="match status" value="1"/>
</dbReference>
<evidence type="ECO:0000259" key="7">
    <source>
        <dbReference type="Pfam" id="PF07687"/>
    </source>
</evidence>
<keyword evidence="5" id="KW-0862">Zinc</keyword>
<dbReference type="Gene3D" id="3.30.70.360">
    <property type="match status" value="1"/>
</dbReference>
<dbReference type="RefSeq" id="WP_167176453.1">
    <property type="nucleotide sequence ID" value="NZ_BAAAEJ010000007.1"/>
</dbReference>
<dbReference type="SUPFAM" id="SSF53187">
    <property type="entry name" value="Zn-dependent exopeptidases"/>
    <property type="match status" value="1"/>
</dbReference>
<protein>
    <submittedName>
        <fullName evidence="8">M20/M25/M40 family metallo-hydrolase</fullName>
    </submittedName>
</protein>
<feature type="chain" id="PRO_5046568906" evidence="6">
    <location>
        <begin position="24"/>
        <end position="463"/>
    </location>
</feature>
<keyword evidence="4" id="KW-0378">Hydrolase</keyword>
<keyword evidence="6" id="KW-0732">Signal</keyword>
<evidence type="ECO:0000256" key="4">
    <source>
        <dbReference type="ARBA" id="ARBA00022801"/>
    </source>
</evidence>
<evidence type="ECO:0000256" key="1">
    <source>
        <dbReference type="ARBA" id="ARBA00006247"/>
    </source>
</evidence>
<dbReference type="PANTHER" id="PTHR45962:SF1">
    <property type="entry name" value="N-FATTY-ACYL-AMINO ACID SYNTHASE_HYDROLASE PM20D1"/>
    <property type="match status" value="1"/>
</dbReference>
<feature type="domain" description="Peptidase M20 dimerisation" evidence="7">
    <location>
        <begin position="214"/>
        <end position="359"/>
    </location>
</feature>
<proteinExistence type="inferred from homology"/>
<dbReference type="PROSITE" id="PS00759">
    <property type="entry name" value="ARGE_DAPE_CPG2_2"/>
    <property type="match status" value="1"/>
</dbReference>
<comment type="caution">
    <text evidence="8">The sequence shown here is derived from an EMBL/GenBank/DDBJ whole genome shotgun (WGS) entry which is preliminary data.</text>
</comment>
<gene>
    <name evidence="8" type="ORF">GCM10009093_15200</name>
</gene>
<dbReference type="NCBIfam" id="NF006596">
    <property type="entry name" value="PRK09133.1"/>
    <property type="match status" value="1"/>
</dbReference>
<dbReference type="EMBL" id="BAAAEJ010000007">
    <property type="protein sequence ID" value="GAA0389530.1"/>
    <property type="molecule type" value="Genomic_DNA"/>
</dbReference>
<keyword evidence="9" id="KW-1185">Reference proteome</keyword>
<dbReference type="InterPro" id="IPR036264">
    <property type="entry name" value="Bact_exopeptidase_dim_dom"/>
</dbReference>
<sequence>MSFLKSTAAAAAILMALPAVSHAQSADAALEMLSRAITYRTVKTGEFGPNQTPQYANFLKDQLVAADFPASAIQIDPIGDTAAFTATWQGSDPSLKPVAIIGHMDVVEADPADWERDPFTPVIENGYIFGRGSVDNKAGLSIVMATIIKLKQAGWQPKRTIILAFSGDEETGMATTRHLAQKHSNVELVLNADGGGGSLDTQHNPTVYSLQGSEKTYADYTLTVTDAGGHSSRPTAGNPIYRLTAGLQRLNDYAFPVSLDEITRGYFTAAAERAQPEIAAAMRALVANDQDQTAIATLVANGNYTGTIRTTCTATMIKGGHAANALPQQAQATVNCRILPGVSTAAIRDQLQEIVADTTIKIEQLDTGTIAAPSSPLREDVVAAVTAAVHSRYPDLAIVPSMSAGATDSMHFRALGIPAYGVGSVFMRSEDSFSHGLNERLPLDNLAPGITHWETLLQQIASK</sequence>
<comment type="similarity">
    <text evidence="1">Belongs to the peptidase M20A family.</text>
</comment>
<evidence type="ECO:0000256" key="6">
    <source>
        <dbReference type="SAM" id="SignalP"/>
    </source>
</evidence>
<dbReference type="Gene3D" id="1.10.150.900">
    <property type="match status" value="1"/>
</dbReference>
<dbReference type="Pfam" id="PF01546">
    <property type="entry name" value="Peptidase_M20"/>
    <property type="match status" value="1"/>
</dbReference>
<dbReference type="PROSITE" id="PS00758">
    <property type="entry name" value="ARGE_DAPE_CPG2_1"/>
    <property type="match status" value="1"/>
</dbReference>
<evidence type="ECO:0000256" key="5">
    <source>
        <dbReference type="ARBA" id="ARBA00022833"/>
    </source>
</evidence>
<evidence type="ECO:0000256" key="2">
    <source>
        <dbReference type="ARBA" id="ARBA00022670"/>
    </source>
</evidence>
<organism evidence="8 9">
    <name type="scientific">Brevundimonas terrae</name>
    <dbReference type="NCBI Taxonomy" id="363631"/>
    <lineage>
        <taxon>Bacteria</taxon>
        <taxon>Pseudomonadati</taxon>
        <taxon>Pseudomonadota</taxon>
        <taxon>Alphaproteobacteria</taxon>
        <taxon>Caulobacterales</taxon>
        <taxon>Caulobacteraceae</taxon>
        <taxon>Brevundimonas</taxon>
    </lineage>
</organism>
<evidence type="ECO:0000313" key="9">
    <source>
        <dbReference type="Proteomes" id="UP001500791"/>
    </source>
</evidence>
<evidence type="ECO:0000256" key="3">
    <source>
        <dbReference type="ARBA" id="ARBA00022723"/>
    </source>
</evidence>
<dbReference type="SUPFAM" id="SSF55031">
    <property type="entry name" value="Bacterial exopeptidase dimerisation domain"/>
    <property type="match status" value="1"/>
</dbReference>
<keyword evidence="3" id="KW-0479">Metal-binding</keyword>
<feature type="signal peptide" evidence="6">
    <location>
        <begin position="1"/>
        <end position="23"/>
    </location>
</feature>
<name>A0ABN0YB15_9CAUL</name>
<dbReference type="Gene3D" id="3.40.630.10">
    <property type="entry name" value="Zn peptidases"/>
    <property type="match status" value="1"/>
</dbReference>
<reference evidence="8 9" key="1">
    <citation type="journal article" date="2019" name="Int. J. Syst. Evol. Microbiol.">
        <title>The Global Catalogue of Microorganisms (GCM) 10K type strain sequencing project: providing services to taxonomists for standard genome sequencing and annotation.</title>
        <authorList>
            <consortium name="The Broad Institute Genomics Platform"/>
            <consortium name="The Broad Institute Genome Sequencing Center for Infectious Disease"/>
            <person name="Wu L."/>
            <person name="Ma J."/>
        </authorList>
    </citation>
    <scope>NUCLEOTIDE SEQUENCE [LARGE SCALE GENOMIC DNA]</scope>
    <source>
        <strain evidence="8 9">JCM 13476</strain>
    </source>
</reference>
<evidence type="ECO:0000313" key="8">
    <source>
        <dbReference type="EMBL" id="GAA0389530.1"/>
    </source>
</evidence>
<accession>A0ABN0YB15</accession>